<dbReference type="PRINTS" id="PR00411">
    <property type="entry name" value="PNDRDTASEI"/>
</dbReference>
<dbReference type="SUPFAM" id="SSF55424">
    <property type="entry name" value="FAD/NAD-linked reductases, dimerisation (C-terminal) domain"/>
    <property type="match status" value="1"/>
</dbReference>
<organism evidence="9 10">
    <name type="scientific">Borrelia turicatae</name>
    <dbReference type="NCBI Taxonomy" id="142"/>
    <lineage>
        <taxon>Bacteria</taxon>
        <taxon>Pseudomonadati</taxon>
        <taxon>Spirochaetota</taxon>
        <taxon>Spirochaetia</taxon>
        <taxon>Spirochaetales</taxon>
        <taxon>Borreliaceae</taxon>
        <taxon>Borrelia</taxon>
    </lineage>
</organism>
<protein>
    <submittedName>
        <fullName evidence="9">CoA-disulfide reductase</fullName>
    </submittedName>
</protein>
<evidence type="ECO:0000313" key="10">
    <source>
        <dbReference type="Proteomes" id="UP000264231"/>
    </source>
</evidence>
<gene>
    <name evidence="9" type="ORF">A7978_03670</name>
</gene>
<keyword evidence="6" id="KW-0676">Redox-active center</keyword>
<evidence type="ECO:0000256" key="3">
    <source>
        <dbReference type="ARBA" id="ARBA00022630"/>
    </source>
</evidence>
<accession>A0A172XCB1</accession>
<evidence type="ECO:0000259" key="7">
    <source>
        <dbReference type="Pfam" id="PF02852"/>
    </source>
</evidence>
<dbReference type="NCBIfam" id="NF007123">
    <property type="entry name" value="PRK09564.1"/>
    <property type="match status" value="1"/>
</dbReference>
<dbReference type="AlphaFoldDB" id="A0A172XCB1"/>
<dbReference type="PANTHER" id="PTHR43429:SF1">
    <property type="entry name" value="NAD(P)H SULFUR OXIDOREDUCTASE (COA-DEPENDENT)"/>
    <property type="match status" value="1"/>
</dbReference>
<proteinExistence type="inferred from homology"/>
<dbReference type="GO" id="GO:0016491">
    <property type="term" value="F:oxidoreductase activity"/>
    <property type="evidence" value="ECO:0007669"/>
    <property type="project" value="UniProtKB-KW"/>
</dbReference>
<evidence type="ECO:0000313" key="9">
    <source>
        <dbReference type="EMBL" id="ANF34178.1"/>
    </source>
</evidence>
<feature type="domain" description="FAD/NAD(P)-binding" evidence="8">
    <location>
        <begin position="1"/>
        <end position="302"/>
    </location>
</feature>
<keyword evidence="3" id="KW-0285">Flavoprotein</keyword>
<dbReference type="InterPro" id="IPR004099">
    <property type="entry name" value="Pyr_nucl-diS_OxRdtase_dimer"/>
</dbReference>
<dbReference type="PANTHER" id="PTHR43429">
    <property type="entry name" value="PYRIDINE NUCLEOTIDE-DISULFIDE OXIDOREDUCTASE DOMAIN-CONTAINING"/>
    <property type="match status" value="1"/>
</dbReference>
<evidence type="ECO:0000259" key="8">
    <source>
        <dbReference type="Pfam" id="PF07992"/>
    </source>
</evidence>
<name>A0A172XCB1_BORTU</name>
<evidence type="ECO:0000256" key="5">
    <source>
        <dbReference type="ARBA" id="ARBA00023002"/>
    </source>
</evidence>
<dbReference type="InterPro" id="IPR016156">
    <property type="entry name" value="FAD/NAD-linked_Rdtase_dimer_sf"/>
</dbReference>
<keyword evidence="4" id="KW-0274">FAD</keyword>
<dbReference type="Pfam" id="PF02852">
    <property type="entry name" value="Pyr_redox_dim"/>
    <property type="match status" value="1"/>
</dbReference>
<reference evidence="9 10" key="1">
    <citation type="submission" date="2016-05" db="EMBL/GenBank/DDBJ databases">
        <title>Chromosome and linear plasmid sequence of a 2015 human isolate of tick-borne relapsing fever spirochete, Borrelia turicatae.</title>
        <authorList>
            <person name="Kingry L.C."/>
            <person name="Dhwani B."/>
            <person name="Replogle A."/>
            <person name="Sexton C."/>
            <person name="Rowe L."/>
            <person name="Stermole B.M."/>
            <person name="Christensen A.M."/>
            <person name="Schriefer M.E."/>
        </authorList>
    </citation>
    <scope>NUCLEOTIDE SEQUENCE [LARGE SCALE GENOMIC DNA]</scope>
    <source>
        <strain evidence="9 10">BTE5EL</strain>
    </source>
</reference>
<dbReference type="InterPro" id="IPR050260">
    <property type="entry name" value="FAD-bd_OxRdtase"/>
</dbReference>
<dbReference type="Proteomes" id="UP000264231">
    <property type="component" value="Chromosome"/>
</dbReference>
<evidence type="ECO:0000256" key="2">
    <source>
        <dbReference type="ARBA" id="ARBA00009130"/>
    </source>
</evidence>
<dbReference type="InterPro" id="IPR023753">
    <property type="entry name" value="FAD/NAD-binding_dom"/>
</dbReference>
<comment type="cofactor">
    <cofactor evidence="1">
        <name>FAD</name>
        <dbReference type="ChEBI" id="CHEBI:57692"/>
    </cofactor>
</comment>
<comment type="similarity">
    <text evidence="2">Belongs to the class-III pyridine nucleotide-disulfide oxidoreductase family.</text>
</comment>
<dbReference type="PRINTS" id="PR00368">
    <property type="entry name" value="FADPNR"/>
</dbReference>
<sequence>MKIIIIGGTAAGTSAAAKAKRTNKELNITIYEKTNITSFGACGLPYFIGGFFDEPNNMIARTPDEFEQNGISVFTEHEVMRVDIKNNTLQVKNLQTKQIFNDTYDKLMIATGGNPIIPPISNIQLSNFYTLRNMQDGKEIKKLFKKKDIKDIVIIGAGYIGIEMVEAAKALEKNVRIIQLDKRILTESFDREITNIMEEELIKNNVLLHTDEFAKSLIGKKKVKGIITNKSEYKADLVILSTGIKPATEFLEGQLETLKNGAIIVNEYGETSVKNIFSAGDCATIYNLVSKKNDYIPLATTANKLGKVIGENLAGRHVAFKGTLGSASIKVLSLEAARAGLTEETALKLGIKYKTVFIKDKNHTNYYPNQEDLYIKLIYNEETKEIIGAQTIGKNGAAIRMHALSLAIYSKLTTNEIGMMDFAYSPPFSKTWDALNVAGNAAK</sequence>
<evidence type="ECO:0000256" key="1">
    <source>
        <dbReference type="ARBA" id="ARBA00001974"/>
    </source>
</evidence>
<keyword evidence="5" id="KW-0560">Oxidoreductase</keyword>
<feature type="domain" description="Pyridine nucleotide-disulphide oxidoreductase dimerisation" evidence="7">
    <location>
        <begin position="327"/>
        <end position="432"/>
    </location>
</feature>
<dbReference type="EMBL" id="CP015629">
    <property type="protein sequence ID" value="ANF34178.1"/>
    <property type="molecule type" value="Genomic_DNA"/>
</dbReference>
<dbReference type="InterPro" id="IPR036188">
    <property type="entry name" value="FAD/NAD-bd_sf"/>
</dbReference>
<dbReference type="RefSeq" id="WP_119024263.1">
    <property type="nucleotide sequence ID" value="NZ_CP015629.1"/>
</dbReference>
<dbReference type="SUPFAM" id="SSF51905">
    <property type="entry name" value="FAD/NAD(P)-binding domain"/>
    <property type="match status" value="1"/>
</dbReference>
<dbReference type="Pfam" id="PF07992">
    <property type="entry name" value="Pyr_redox_2"/>
    <property type="match status" value="1"/>
</dbReference>
<evidence type="ECO:0000256" key="6">
    <source>
        <dbReference type="ARBA" id="ARBA00023284"/>
    </source>
</evidence>
<dbReference type="Gene3D" id="3.50.50.60">
    <property type="entry name" value="FAD/NAD(P)-binding domain"/>
    <property type="match status" value="2"/>
</dbReference>
<evidence type="ECO:0000256" key="4">
    <source>
        <dbReference type="ARBA" id="ARBA00022827"/>
    </source>
</evidence>